<sequence>MWQAINFTTINRLSCITIEDISLSLVVVVPLGYYLL</sequence>
<name>A0A8S5MT37_9CAUD</name>
<protein>
    <submittedName>
        <fullName evidence="2">Uncharacterized protein</fullName>
    </submittedName>
</protein>
<keyword evidence="1" id="KW-0472">Membrane</keyword>
<accession>A0A8S5MT37</accession>
<organism evidence="2">
    <name type="scientific">Siphoviridae sp. ctDcW16</name>
    <dbReference type="NCBI Taxonomy" id="2826199"/>
    <lineage>
        <taxon>Viruses</taxon>
        <taxon>Duplodnaviria</taxon>
        <taxon>Heunggongvirae</taxon>
        <taxon>Uroviricota</taxon>
        <taxon>Caudoviricetes</taxon>
    </lineage>
</organism>
<feature type="transmembrane region" description="Helical" evidence="1">
    <location>
        <begin position="12"/>
        <end position="35"/>
    </location>
</feature>
<keyword evidence="1" id="KW-1133">Transmembrane helix</keyword>
<evidence type="ECO:0000256" key="1">
    <source>
        <dbReference type="SAM" id="Phobius"/>
    </source>
</evidence>
<dbReference type="EMBL" id="BK014983">
    <property type="protein sequence ID" value="DAD85465.1"/>
    <property type="molecule type" value="Genomic_DNA"/>
</dbReference>
<proteinExistence type="predicted"/>
<keyword evidence="1" id="KW-0812">Transmembrane</keyword>
<reference evidence="2" key="1">
    <citation type="journal article" date="2021" name="Proc. Natl. Acad. Sci. U.S.A.">
        <title>A Catalog of Tens of Thousands of Viruses from Human Metagenomes Reveals Hidden Associations with Chronic Diseases.</title>
        <authorList>
            <person name="Tisza M.J."/>
            <person name="Buck C.B."/>
        </authorList>
    </citation>
    <scope>NUCLEOTIDE SEQUENCE</scope>
    <source>
        <strain evidence="2">CtDcW16</strain>
    </source>
</reference>
<evidence type="ECO:0000313" key="2">
    <source>
        <dbReference type="EMBL" id="DAD85465.1"/>
    </source>
</evidence>